<dbReference type="GO" id="GO:0005662">
    <property type="term" value="C:DNA replication factor A complex"/>
    <property type="evidence" value="ECO:0007669"/>
    <property type="project" value="TreeGrafter"/>
</dbReference>
<dbReference type="FunFam" id="2.40.50.140:FF:000184">
    <property type="entry name" value="replication protein A 32 kDa subunit A-like"/>
    <property type="match status" value="1"/>
</dbReference>
<keyword evidence="6" id="KW-0233">DNA recombination</keyword>
<dbReference type="Pfam" id="PF08784">
    <property type="entry name" value="RPA_C"/>
    <property type="match status" value="1"/>
</dbReference>
<evidence type="ECO:0000256" key="9">
    <source>
        <dbReference type="ARBA" id="ARBA00056440"/>
    </source>
</evidence>
<dbReference type="SUPFAM" id="SSF50249">
    <property type="entry name" value="Nucleic acid-binding proteins"/>
    <property type="match status" value="1"/>
</dbReference>
<evidence type="ECO:0000256" key="2">
    <source>
        <dbReference type="ARBA" id="ARBA00007815"/>
    </source>
</evidence>
<name>A0AAP0B9P3_9ASPA</name>
<dbReference type="GO" id="GO:0006289">
    <property type="term" value="P:nucleotide-excision repair"/>
    <property type="evidence" value="ECO:0007669"/>
    <property type="project" value="TreeGrafter"/>
</dbReference>
<evidence type="ECO:0000256" key="1">
    <source>
        <dbReference type="ARBA" id="ARBA00004123"/>
    </source>
</evidence>
<dbReference type="PANTHER" id="PTHR13989:SF16">
    <property type="entry name" value="REPLICATION PROTEIN A2"/>
    <property type="match status" value="1"/>
</dbReference>
<dbReference type="FunFam" id="1.10.10.10:FF:000168">
    <property type="entry name" value="Replication protein A 32 kDa subunit"/>
    <property type="match status" value="1"/>
</dbReference>
<evidence type="ECO:0000256" key="3">
    <source>
        <dbReference type="ARBA" id="ARBA00022705"/>
    </source>
</evidence>
<dbReference type="CDD" id="cd04478">
    <property type="entry name" value="RPA2_DBD_D"/>
    <property type="match status" value="1"/>
</dbReference>
<dbReference type="SUPFAM" id="SSF46785">
    <property type="entry name" value="Winged helix' DNA-binding domain"/>
    <property type="match status" value="1"/>
</dbReference>
<sequence>MSFTQFDGGASLFSGGGGFMSSQATQPADSSLSKLRTAHGVIPLTVKQINDAYQSSDDKYSLAVDGVDVTNVRLVGLAMSKSEKSTDVTFTLDDGTGRINVIRWVNDTADANEVALIRNGVYVTVIGTLKSLQGKMQVSAFSIRAVVDYNEIPLHFIHCIQIHATHSGKKNSCPLLQSPGSGSKNNNTETDIYKLVLDVFEEPASLASEHGLHVDEVVRKLGIPHKKIKEAIEYHVDVGHIYSTIDDYHFKSACTS</sequence>
<dbReference type="AlphaFoldDB" id="A0AAP0B9P3"/>
<dbReference type="GO" id="GO:0000724">
    <property type="term" value="P:double-strand break repair via homologous recombination"/>
    <property type="evidence" value="ECO:0007669"/>
    <property type="project" value="TreeGrafter"/>
</dbReference>
<dbReference type="EMBL" id="JBBWWQ010000012">
    <property type="protein sequence ID" value="KAK8934223.1"/>
    <property type="molecule type" value="Genomic_DNA"/>
</dbReference>
<dbReference type="PIRSF" id="PIRSF036949">
    <property type="entry name" value="RPA32"/>
    <property type="match status" value="1"/>
</dbReference>
<dbReference type="InterPro" id="IPR004365">
    <property type="entry name" value="NA-bd_OB_tRNA"/>
</dbReference>
<gene>
    <name evidence="12" type="primary">RPA2A</name>
    <name evidence="12" type="ORF">KSP39_PZI014879</name>
</gene>
<evidence type="ECO:0000256" key="5">
    <source>
        <dbReference type="ARBA" id="ARBA00023125"/>
    </source>
</evidence>
<dbReference type="InterPro" id="IPR014646">
    <property type="entry name" value="Rfa2/RPA32"/>
</dbReference>
<evidence type="ECO:0000259" key="11">
    <source>
        <dbReference type="Pfam" id="PF08784"/>
    </source>
</evidence>
<protein>
    <submittedName>
        <fullName evidence="12">Replication protein A 32 kDa subunit A</fullName>
    </submittedName>
</protein>
<feature type="domain" description="Replication protein A C-terminal" evidence="11">
    <location>
        <begin position="183"/>
        <end position="248"/>
    </location>
</feature>
<keyword evidence="8" id="KW-0539">Nucleus</keyword>
<dbReference type="Gene3D" id="2.40.50.140">
    <property type="entry name" value="Nucleic acid-binding proteins"/>
    <property type="match status" value="1"/>
</dbReference>
<dbReference type="Proteomes" id="UP001418222">
    <property type="component" value="Unassembled WGS sequence"/>
</dbReference>
<evidence type="ECO:0000256" key="8">
    <source>
        <dbReference type="ARBA" id="ARBA00023242"/>
    </source>
</evidence>
<dbReference type="GO" id="GO:0035861">
    <property type="term" value="C:site of double-strand break"/>
    <property type="evidence" value="ECO:0007669"/>
    <property type="project" value="TreeGrafter"/>
</dbReference>
<comment type="function">
    <text evidence="9">Component of the replication protein A complex (RPA) required for DNA recombination, repair and replication. The activity of RPA is mediated by single-stranded DNA binding and protein interactions.</text>
</comment>
<evidence type="ECO:0000313" key="12">
    <source>
        <dbReference type="EMBL" id="KAK8934223.1"/>
    </source>
</evidence>
<dbReference type="InterPro" id="IPR012340">
    <property type="entry name" value="NA-bd_OB-fold"/>
</dbReference>
<dbReference type="Gene3D" id="1.10.10.10">
    <property type="entry name" value="Winged helix-like DNA-binding domain superfamily/Winged helix DNA-binding domain"/>
    <property type="match status" value="1"/>
</dbReference>
<feature type="domain" description="OB" evidence="10">
    <location>
        <begin position="72"/>
        <end position="144"/>
    </location>
</feature>
<comment type="similarity">
    <text evidence="2">Belongs to the replication factor A protein 2 family.</text>
</comment>
<evidence type="ECO:0000313" key="13">
    <source>
        <dbReference type="Proteomes" id="UP001418222"/>
    </source>
</evidence>
<dbReference type="GO" id="GO:0000781">
    <property type="term" value="C:chromosome, telomeric region"/>
    <property type="evidence" value="ECO:0007669"/>
    <property type="project" value="TreeGrafter"/>
</dbReference>
<comment type="caution">
    <text evidence="12">The sequence shown here is derived from an EMBL/GenBank/DDBJ whole genome shotgun (WGS) entry which is preliminary data.</text>
</comment>
<reference evidence="12 13" key="1">
    <citation type="journal article" date="2022" name="Nat. Plants">
        <title>Genomes of leafy and leafless Platanthera orchids illuminate the evolution of mycoheterotrophy.</title>
        <authorList>
            <person name="Li M.H."/>
            <person name="Liu K.W."/>
            <person name="Li Z."/>
            <person name="Lu H.C."/>
            <person name="Ye Q.L."/>
            <person name="Zhang D."/>
            <person name="Wang J.Y."/>
            <person name="Li Y.F."/>
            <person name="Zhong Z.M."/>
            <person name="Liu X."/>
            <person name="Yu X."/>
            <person name="Liu D.K."/>
            <person name="Tu X.D."/>
            <person name="Liu B."/>
            <person name="Hao Y."/>
            <person name="Liao X.Y."/>
            <person name="Jiang Y.T."/>
            <person name="Sun W.H."/>
            <person name="Chen J."/>
            <person name="Chen Y.Q."/>
            <person name="Ai Y."/>
            <person name="Zhai J.W."/>
            <person name="Wu S.S."/>
            <person name="Zhou Z."/>
            <person name="Hsiao Y.Y."/>
            <person name="Wu W.L."/>
            <person name="Chen Y.Y."/>
            <person name="Lin Y.F."/>
            <person name="Hsu J.L."/>
            <person name="Li C.Y."/>
            <person name="Wang Z.W."/>
            <person name="Zhao X."/>
            <person name="Zhong W.Y."/>
            <person name="Ma X.K."/>
            <person name="Ma L."/>
            <person name="Huang J."/>
            <person name="Chen G.Z."/>
            <person name="Huang M.Z."/>
            <person name="Huang L."/>
            <person name="Peng D.H."/>
            <person name="Luo Y.B."/>
            <person name="Zou S.Q."/>
            <person name="Chen S.P."/>
            <person name="Lan S."/>
            <person name="Tsai W.C."/>
            <person name="Van de Peer Y."/>
            <person name="Liu Z.J."/>
        </authorList>
    </citation>
    <scope>NUCLEOTIDE SEQUENCE [LARGE SCALE GENOMIC DNA]</scope>
    <source>
        <strain evidence="12">Lor287</strain>
    </source>
</reference>
<organism evidence="12 13">
    <name type="scientific">Platanthera zijinensis</name>
    <dbReference type="NCBI Taxonomy" id="2320716"/>
    <lineage>
        <taxon>Eukaryota</taxon>
        <taxon>Viridiplantae</taxon>
        <taxon>Streptophyta</taxon>
        <taxon>Embryophyta</taxon>
        <taxon>Tracheophyta</taxon>
        <taxon>Spermatophyta</taxon>
        <taxon>Magnoliopsida</taxon>
        <taxon>Liliopsida</taxon>
        <taxon>Asparagales</taxon>
        <taxon>Orchidaceae</taxon>
        <taxon>Orchidoideae</taxon>
        <taxon>Orchideae</taxon>
        <taxon>Orchidinae</taxon>
        <taxon>Platanthera</taxon>
    </lineage>
</organism>
<dbReference type="InterPro" id="IPR040260">
    <property type="entry name" value="RFA2-like"/>
</dbReference>
<proteinExistence type="inferred from homology"/>
<dbReference type="Pfam" id="PF01336">
    <property type="entry name" value="tRNA_anti-codon"/>
    <property type="match status" value="1"/>
</dbReference>
<dbReference type="PANTHER" id="PTHR13989">
    <property type="entry name" value="REPLICATION PROTEIN A-RELATED"/>
    <property type="match status" value="1"/>
</dbReference>
<evidence type="ECO:0000256" key="6">
    <source>
        <dbReference type="ARBA" id="ARBA00023172"/>
    </source>
</evidence>
<accession>A0AAP0B9P3</accession>
<comment type="subcellular location">
    <subcellularLocation>
        <location evidence="1">Nucleus</location>
    </subcellularLocation>
</comment>
<evidence type="ECO:0000256" key="4">
    <source>
        <dbReference type="ARBA" id="ARBA00022763"/>
    </source>
</evidence>
<dbReference type="GO" id="GO:0006260">
    <property type="term" value="P:DNA replication"/>
    <property type="evidence" value="ECO:0007669"/>
    <property type="project" value="UniProtKB-KW"/>
</dbReference>
<keyword evidence="7" id="KW-0234">DNA repair</keyword>
<dbReference type="InterPro" id="IPR036390">
    <property type="entry name" value="WH_DNA-bd_sf"/>
</dbReference>
<dbReference type="InterPro" id="IPR014892">
    <property type="entry name" value="RPA_C"/>
</dbReference>
<keyword evidence="4" id="KW-0227">DNA damage</keyword>
<dbReference type="InterPro" id="IPR036388">
    <property type="entry name" value="WH-like_DNA-bd_sf"/>
</dbReference>
<dbReference type="GO" id="GO:0003697">
    <property type="term" value="F:single-stranded DNA binding"/>
    <property type="evidence" value="ECO:0007669"/>
    <property type="project" value="TreeGrafter"/>
</dbReference>
<keyword evidence="3" id="KW-0235">DNA replication</keyword>
<evidence type="ECO:0000259" key="10">
    <source>
        <dbReference type="Pfam" id="PF01336"/>
    </source>
</evidence>
<keyword evidence="13" id="KW-1185">Reference proteome</keyword>
<evidence type="ECO:0000256" key="7">
    <source>
        <dbReference type="ARBA" id="ARBA00023204"/>
    </source>
</evidence>
<keyword evidence="5" id="KW-0238">DNA-binding</keyword>